<keyword evidence="4" id="KW-1185">Reference proteome</keyword>
<dbReference type="InterPro" id="IPR050923">
    <property type="entry name" value="Cell_Proc_Reg/RNA_Proc"/>
</dbReference>
<sequence length="274" mass="30131">MSERTEVKRERRERHGARRSIGFRKARKLIVSVSAYIGLAALPLPVSASARPIQSASSRMEAGALPLFAALGIGIFVAVVAVIAFLQMTGKDKELRGPYTIKDTEPESEADSYGAGAHVEAEEHALSEEWNDGESVPDDAYEEHALTDYTIPVTRILSYPGHAEPAVDHEPRLRGLEGEHAGNSYRIANHRLTFGRDPAHCSVLFPYEAGEISRVHCTLKYDEESGLFILEDNGSSNGTFLGNGERLQPGVRRELRAGERFSLSGKEQLFEVLD</sequence>
<protein>
    <submittedName>
        <fullName evidence="3">FHA domain-containing protein</fullName>
    </submittedName>
</protein>
<keyword evidence="1" id="KW-0812">Transmembrane</keyword>
<dbReference type="Proteomes" id="UP000282076">
    <property type="component" value="Unassembled WGS sequence"/>
</dbReference>
<dbReference type="OrthoDB" id="189537at2"/>
<evidence type="ECO:0000259" key="2">
    <source>
        <dbReference type="PROSITE" id="PS50006"/>
    </source>
</evidence>
<dbReference type="PROSITE" id="PS50006">
    <property type="entry name" value="FHA_DOMAIN"/>
    <property type="match status" value="1"/>
</dbReference>
<gene>
    <name evidence="3" type="ORF">D7Z26_20160</name>
</gene>
<dbReference type="AlphaFoldDB" id="A0A494XRI2"/>
<reference evidence="3 4" key="1">
    <citation type="submission" date="2018-10" db="EMBL/GenBank/DDBJ databases">
        <title>Cohnella sp. M2MS4P-1, whole genome shotgun sequence.</title>
        <authorList>
            <person name="Tuo L."/>
        </authorList>
    </citation>
    <scope>NUCLEOTIDE SEQUENCE [LARGE SCALE GENOMIC DNA]</scope>
    <source>
        <strain evidence="3 4">M2MS4P-1</strain>
    </source>
</reference>
<dbReference type="SMART" id="SM00240">
    <property type="entry name" value="FHA"/>
    <property type="match status" value="1"/>
</dbReference>
<dbReference type="RefSeq" id="WP_120978806.1">
    <property type="nucleotide sequence ID" value="NZ_RBZM01000008.1"/>
</dbReference>
<feature type="transmembrane region" description="Helical" evidence="1">
    <location>
        <begin position="66"/>
        <end position="86"/>
    </location>
</feature>
<dbReference type="SUPFAM" id="SSF49879">
    <property type="entry name" value="SMAD/FHA domain"/>
    <property type="match status" value="1"/>
</dbReference>
<dbReference type="InterPro" id="IPR008984">
    <property type="entry name" value="SMAD_FHA_dom_sf"/>
</dbReference>
<comment type="caution">
    <text evidence="3">The sequence shown here is derived from an EMBL/GenBank/DDBJ whole genome shotgun (WGS) entry which is preliminary data.</text>
</comment>
<name>A0A494XRI2_9BACL</name>
<dbReference type="CDD" id="cd00060">
    <property type="entry name" value="FHA"/>
    <property type="match status" value="1"/>
</dbReference>
<accession>A0A494XRI2</accession>
<dbReference type="PANTHER" id="PTHR23308">
    <property type="entry name" value="NUCLEAR INHIBITOR OF PROTEIN PHOSPHATASE-1"/>
    <property type="match status" value="1"/>
</dbReference>
<dbReference type="EMBL" id="RBZM01000008">
    <property type="protein sequence ID" value="RKP50123.1"/>
    <property type="molecule type" value="Genomic_DNA"/>
</dbReference>
<dbReference type="InterPro" id="IPR000253">
    <property type="entry name" value="FHA_dom"/>
</dbReference>
<evidence type="ECO:0000313" key="4">
    <source>
        <dbReference type="Proteomes" id="UP000282076"/>
    </source>
</evidence>
<keyword evidence="1" id="KW-1133">Transmembrane helix</keyword>
<feature type="domain" description="FHA" evidence="2">
    <location>
        <begin position="192"/>
        <end position="246"/>
    </location>
</feature>
<organism evidence="3 4">
    <name type="scientific">Cohnella endophytica</name>
    <dbReference type="NCBI Taxonomy" id="2419778"/>
    <lineage>
        <taxon>Bacteria</taxon>
        <taxon>Bacillati</taxon>
        <taxon>Bacillota</taxon>
        <taxon>Bacilli</taxon>
        <taxon>Bacillales</taxon>
        <taxon>Paenibacillaceae</taxon>
        <taxon>Cohnella</taxon>
    </lineage>
</organism>
<proteinExistence type="predicted"/>
<evidence type="ECO:0000256" key="1">
    <source>
        <dbReference type="SAM" id="Phobius"/>
    </source>
</evidence>
<dbReference type="Pfam" id="PF00498">
    <property type="entry name" value="FHA"/>
    <property type="match status" value="1"/>
</dbReference>
<dbReference type="Gene3D" id="2.60.200.20">
    <property type="match status" value="1"/>
</dbReference>
<keyword evidence="1" id="KW-0472">Membrane</keyword>
<evidence type="ECO:0000313" key="3">
    <source>
        <dbReference type="EMBL" id="RKP50123.1"/>
    </source>
</evidence>